<comment type="similarity">
    <text evidence="1">Belongs to the geranylgeranyl reductase family. ChlP subfamily.</text>
</comment>
<dbReference type="FunFam" id="3.50.50.60:FF:000083">
    <property type="entry name" value="Geranylgeranyl diphosphate reductase"/>
    <property type="match status" value="1"/>
</dbReference>
<dbReference type="EMBL" id="BA000045">
    <property type="protein sequence ID" value="BAC89653.1"/>
    <property type="molecule type" value="Genomic_DNA"/>
</dbReference>
<name>Q7NJW9_GLOVI</name>
<keyword evidence="5" id="KW-0560">Oxidoreductase</keyword>
<dbReference type="FunCoup" id="Q7NJW9">
    <property type="interactions" value="170"/>
</dbReference>
<dbReference type="SUPFAM" id="SSF51905">
    <property type="entry name" value="FAD/NAD(P)-binding domain"/>
    <property type="match status" value="1"/>
</dbReference>
<dbReference type="HOGENOM" id="CLU_024648_5_0_3"/>
<dbReference type="InterPro" id="IPR050407">
    <property type="entry name" value="Geranylgeranyl_reductase"/>
</dbReference>
<keyword evidence="6" id="KW-0149">Chlorophyll biosynthesis</keyword>
<dbReference type="EC" id="1.3.1.83" evidence="2"/>
<dbReference type="InParanoid" id="Q7NJW9"/>
<evidence type="ECO:0000256" key="5">
    <source>
        <dbReference type="ARBA" id="ARBA00023002"/>
    </source>
</evidence>
<dbReference type="GO" id="GO:0015995">
    <property type="term" value="P:chlorophyll biosynthetic process"/>
    <property type="evidence" value="ECO:0007669"/>
    <property type="project" value="UniProtKB-KW"/>
</dbReference>
<keyword evidence="4" id="KW-0521">NADP</keyword>
<dbReference type="InterPro" id="IPR036188">
    <property type="entry name" value="FAD/NAD-bd_sf"/>
</dbReference>
<comment type="pathway">
    <text evidence="7">Porphyrin-containing compound metabolism.</text>
</comment>
<evidence type="ECO:0000256" key="9">
    <source>
        <dbReference type="ARBA" id="ARBA00047837"/>
    </source>
</evidence>
<dbReference type="PATRIC" id="fig|251221.4.peg.1741"/>
<keyword evidence="3" id="KW-0602">Photosynthesis</keyword>
<dbReference type="KEGG" id="gvi:gll1712"/>
<dbReference type="OrthoDB" id="9806565at2"/>
<evidence type="ECO:0000313" key="11">
    <source>
        <dbReference type="EMBL" id="BAC89653.1"/>
    </source>
</evidence>
<dbReference type="Gene3D" id="3.50.50.60">
    <property type="entry name" value="FAD/NAD(P)-binding domain"/>
    <property type="match status" value="1"/>
</dbReference>
<dbReference type="Proteomes" id="UP000000557">
    <property type="component" value="Chromosome"/>
</dbReference>
<sequence>MAEIFDCAVIGAGPGGGAAAYHLARCGHSVLVLEKQSLPRYKPCGGGVSPAVAAWFDFDFSPAICAYVDTIRYTWQMGERVEAPLGLQTPIWMVRRDVFDHFLISQAVARGAELHAPCPVGAITRSGDRWRLDTDAGPFYSRYLIGADGAKGPTARWLGLEKRAVAIGGAIEVEISAPVPEPNFAHFEFGMVKDGYLWNFPKNGAHSIGIGSFGRRKVDLKTPLAQYVAHFGLSLDGITLHGHPLLLWKGPSLLHTEGALLCGEAAGIVDPFTAEGIRPALYTGVQAAHAVAEALAGDTHALARYSEHIKSEWGEDLRWADRLAQVFYAFPRIAYKVGVHRPSATRTMGRLLSGSLSYREAAGRAIQRLVGYNHAQSGGRQ</sequence>
<reference evidence="11 12" key="1">
    <citation type="journal article" date="2003" name="DNA Res.">
        <title>Complete genome structure of Gloeobacter violaceus PCC 7421, a cyanobacterium that lacks thylakoids.</title>
        <authorList>
            <person name="Nakamura Y."/>
            <person name="Kaneko T."/>
            <person name="Sato S."/>
            <person name="Mimuro M."/>
            <person name="Miyashita H."/>
            <person name="Tsuchiya T."/>
            <person name="Sasamoto S."/>
            <person name="Watanabe A."/>
            <person name="Kawashima K."/>
            <person name="Kishida Y."/>
            <person name="Kiyokawa C."/>
            <person name="Kohara M."/>
            <person name="Matsumoto M."/>
            <person name="Matsuno A."/>
            <person name="Nakazaki N."/>
            <person name="Shimpo S."/>
            <person name="Takeuchi C."/>
            <person name="Yamada M."/>
            <person name="Tabata S."/>
        </authorList>
    </citation>
    <scope>NUCLEOTIDE SEQUENCE [LARGE SCALE GENOMIC DNA]</scope>
    <source>
        <strain evidence="12">ATCC 29082 / PCC 7421</strain>
    </source>
</reference>
<keyword evidence="12" id="KW-1185">Reference proteome</keyword>
<dbReference type="EnsemblBacteria" id="BAC89653">
    <property type="protein sequence ID" value="BAC89653"/>
    <property type="gene ID" value="BAC89653"/>
</dbReference>
<evidence type="ECO:0000256" key="8">
    <source>
        <dbReference type="ARBA" id="ARBA00033069"/>
    </source>
</evidence>
<evidence type="ECO:0000313" key="12">
    <source>
        <dbReference type="Proteomes" id="UP000000557"/>
    </source>
</evidence>
<dbReference type="PRINTS" id="PR00420">
    <property type="entry name" value="RNGMNOXGNASE"/>
</dbReference>
<evidence type="ECO:0000256" key="3">
    <source>
        <dbReference type="ARBA" id="ARBA00022531"/>
    </source>
</evidence>
<comment type="catalytic activity">
    <reaction evidence="9">
        <text>phytyl diphosphate + 3 NADP(+) = geranylgeranyl diphosphate + 3 NADPH + 3 H(+)</text>
        <dbReference type="Rhea" id="RHEA:26229"/>
        <dbReference type="ChEBI" id="CHEBI:15378"/>
        <dbReference type="ChEBI" id="CHEBI:57533"/>
        <dbReference type="ChEBI" id="CHEBI:57783"/>
        <dbReference type="ChEBI" id="CHEBI:58349"/>
        <dbReference type="ChEBI" id="CHEBI:75434"/>
        <dbReference type="EC" id="1.3.1.83"/>
    </reaction>
</comment>
<dbReference type="AlphaFoldDB" id="Q7NJW9"/>
<gene>
    <name evidence="11" type="ordered locus">gll1712</name>
</gene>
<proteinExistence type="inferred from homology"/>
<evidence type="ECO:0000256" key="2">
    <source>
        <dbReference type="ARBA" id="ARBA00012380"/>
    </source>
</evidence>
<evidence type="ECO:0000256" key="4">
    <source>
        <dbReference type="ARBA" id="ARBA00022857"/>
    </source>
</evidence>
<dbReference type="InterPro" id="IPR011777">
    <property type="entry name" value="Geranylgeranyl_Rdtase_fam"/>
</dbReference>
<organism evidence="11 12">
    <name type="scientific">Gloeobacter violaceus (strain ATCC 29082 / PCC 7421)</name>
    <dbReference type="NCBI Taxonomy" id="251221"/>
    <lineage>
        <taxon>Bacteria</taxon>
        <taxon>Bacillati</taxon>
        <taxon>Cyanobacteriota</taxon>
        <taxon>Cyanophyceae</taxon>
        <taxon>Gloeobacterales</taxon>
        <taxon>Gloeobacteraceae</taxon>
        <taxon>Gloeobacter</taxon>
    </lineage>
</organism>
<evidence type="ECO:0000256" key="7">
    <source>
        <dbReference type="ARBA" id="ARBA00023444"/>
    </source>
</evidence>
<dbReference type="STRING" id="251221.gene:10759203"/>
<dbReference type="GO" id="GO:0102067">
    <property type="term" value="F:geranylgeranyl diphosphate reductase activity"/>
    <property type="evidence" value="ECO:0007669"/>
    <property type="project" value="UniProtKB-EC"/>
</dbReference>
<evidence type="ECO:0000256" key="6">
    <source>
        <dbReference type="ARBA" id="ARBA00023171"/>
    </source>
</evidence>
<dbReference type="PANTHER" id="PTHR42685:SF22">
    <property type="entry name" value="CONDITIONED MEDIUM FACTOR RECEPTOR 1"/>
    <property type="match status" value="1"/>
</dbReference>
<protein>
    <recommendedName>
        <fullName evidence="10">Geranylgeranyl diphosphate reductase</fullName>
        <ecNumber evidence="2">1.3.1.83</ecNumber>
    </recommendedName>
    <alternativeName>
        <fullName evidence="8">Geranylgeranyl reductase</fullName>
    </alternativeName>
</protein>
<dbReference type="PhylomeDB" id="Q7NJW9"/>
<reference evidence="11 12" key="2">
    <citation type="journal article" date="2003" name="DNA Res.">
        <title>Complete genome structure of Gloeobacter violaceus PCC 7421, a cyanobacterium that lacks thylakoids (supplement).</title>
        <authorList>
            <person name="Nakamura Y."/>
            <person name="Kaneko T."/>
            <person name="Sato S."/>
            <person name="Mimuro M."/>
            <person name="Miyashita H."/>
            <person name="Tsuchiya T."/>
            <person name="Sasamoto S."/>
            <person name="Watanabe A."/>
            <person name="Kawashima K."/>
            <person name="Kishida Y."/>
            <person name="Kiyokawa C."/>
            <person name="Kohara M."/>
            <person name="Matsumoto M."/>
            <person name="Matsuno A."/>
            <person name="Nakazaki N."/>
            <person name="Shimpo S."/>
            <person name="Takeuchi C."/>
            <person name="Yamada M."/>
            <person name="Tabata S."/>
        </authorList>
    </citation>
    <scope>NUCLEOTIDE SEQUENCE [LARGE SCALE GENOMIC DNA]</scope>
    <source>
        <strain evidence="12">ATCC 29082 / PCC 7421</strain>
    </source>
</reference>
<dbReference type="GO" id="GO:0015979">
    <property type="term" value="P:photosynthesis"/>
    <property type="evidence" value="ECO:0007669"/>
    <property type="project" value="UniProtKB-KW"/>
</dbReference>
<dbReference type="NCBIfam" id="TIGR02032">
    <property type="entry name" value="GG-red-SF"/>
    <property type="match status" value="1"/>
</dbReference>
<evidence type="ECO:0000256" key="1">
    <source>
        <dbReference type="ARBA" id="ARBA00006632"/>
    </source>
</evidence>
<dbReference type="eggNOG" id="COG0644">
    <property type="taxonomic scope" value="Bacteria"/>
</dbReference>
<dbReference type="Pfam" id="PF13450">
    <property type="entry name" value="NAD_binding_8"/>
    <property type="match status" value="1"/>
</dbReference>
<evidence type="ECO:0000256" key="10">
    <source>
        <dbReference type="ARBA" id="ARBA00067637"/>
    </source>
</evidence>
<dbReference type="PANTHER" id="PTHR42685">
    <property type="entry name" value="GERANYLGERANYL DIPHOSPHATE REDUCTASE"/>
    <property type="match status" value="1"/>
</dbReference>
<accession>Q7NJW9</accession>